<dbReference type="EMBL" id="CAMGYJ010000010">
    <property type="protein sequence ID" value="CAI0548996.1"/>
    <property type="molecule type" value="Genomic_DNA"/>
</dbReference>
<organism evidence="1 2">
    <name type="scientific">Linum tenue</name>
    <dbReference type="NCBI Taxonomy" id="586396"/>
    <lineage>
        <taxon>Eukaryota</taxon>
        <taxon>Viridiplantae</taxon>
        <taxon>Streptophyta</taxon>
        <taxon>Embryophyta</taxon>
        <taxon>Tracheophyta</taxon>
        <taxon>Spermatophyta</taxon>
        <taxon>Magnoliopsida</taxon>
        <taxon>eudicotyledons</taxon>
        <taxon>Gunneridae</taxon>
        <taxon>Pentapetalae</taxon>
        <taxon>rosids</taxon>
        <taxon>fabids</taxon>
        <taxon>Malpighiales</taxon>
        <taxon>Linaceae</taxon>
        <taxon>Linum</taxon>
    </lineage>
</organism>
<keyword evidence="2" id="KW-1185">Reference proteome</keyword>
<comment type="caution">
    <text evidence="1">The sequence shown here is derived from an EMBL/GenBank/DDBJ whole genome shotgun (WGS) entry which is preliminary data.</text>
</comment>
<name>A0AAV0QV92_9ROSI</name>
<protein>
    <submittedName>
        <fullName evidence="1">Uncharacterized protein</fullName>
    </submittedName>
</protein>
<dbReference type="Proteomes" id="UP001154282">
    <property type="component" value="Unassembled WGS sequence"/>
</dbReference>
<evidence type="ECO:0000313" key="2">
    <source>
        <dbReference type="Proteomes" id="UP001154282"/>
    </source>
</evidence>
<evidence type="ECO:0000313" key="1">
    <source>
        <dbReference type="EMBL" id="CAI0548996.1"/>
    </source>
</evidence>
<gene>
    <name evidence="1" type="ORF">LITE_LOCUS44975</name>
</gene>
<reference evidence="1" key="1">
    <citation type="submission" date="2022-08" db="EMBL/GenBank/DDBJ databases">
        <authorList>
            <person name="Gutierrez-Valencia J."/>
        </authorList>
    </citation>
    <scope>NUCLEOTIDE SEQUENCE</scope>
</reference>
<dbReference type="AlphaFoldDB" id="A0AAV0QV92"/>
<proteinExistence type="predicted"/>
<sequence>MSVLISFDMYDDGNRNTRYTTNAPEWMIEASSLVGGQ</sequence>
<accession>A0AAV0QV92</accession>